<comment type="cofactor">
    <cofactor evidence="1">
        <name>heme</name>
        <dbReference type="ChEBI" id="CHEBI:30413"/>
    </cofactor>
</comment>
<organism evidence="6 7">
    <name type="scientific">marine gamma proteobacterium HTCC2143</name>
    <dbReference type="NCBI Taxonomy" id="247633"/>
    <lineage>
        <taxon>Bacteria</taxon>
        <taxon>Pseudomonadati</taxon>
        <taxon>Pseudomonadota</taxon>
        <taxon>Gammaproteobacteria</taxon>
        <taxon>Cellvibrionales</taxon>
        <taxon>Spongiibacteraceae</taxon>
        <taxon>BD1-7 clade</taxon>
    </lineage>
</organism>
<dbReference type="Gene3D" id="1.10.490.10">
    <property type="entry name" value="Globins"/>
    <property type="match status" value="1"/>
</dbReference>
<dbReference type="SUPFAM" id="SSF46458">
    <property type="entry name" value="Globin-like"/>
    <property type="match status" value="1"/>
</dbReference>
<evidence type="ECO:0000256" key="5">
    <source>
        <dbReference type="ARBA" id="ARBA00023004"/>
    </source>
</evidence>
<dbReference type="EMBL" id="AAVT01000005">
    <property type="protein sequence ID" value="EAW31083.1"/>
    <property type="molecule type" value="Genomic_DNA"/>
</dbReference>
<dbReference type="InterPro" id="IPR001486">
    <property type="entry name" value="Hemoglobin_trunc"/>
</dbReference>
<keyword evidence="7" id="KW-1185">Reference proteome</keyword>
<name>A0YE49_9GAMM</name>
<dbReference type="CDD" id="cd14773">
    <property type="entry name" value="TrHb2_PhHbO-like_O"/>
    <property type="match status" value="1"/>
</dbReference>
<dbReference type="AlphaFoldDB" id="A0YE49"/>
<dbReference type="PROSITE" id="PS01213">
    <property type="entry name" value="GLOBIN_FAM_2"/>
    <property type="match status" value="1"/>
</dbReference>
<dbReference type="OrthoDB" id="9790913at2"/>
<sequence>MSNSDKPVSEKTYGECDASFIAAGGEEGIRKLVDAFYDAMEVLPEAKGILSMHKTDLIITRDKLASFLCGWLGGPKRYKEKYGTIHIPRAHAHLDIGIEERDVWLKCMTVALEQQNYAEAFKSYLLRELFTPAERSRTRD</sequence>
<keyword evidence="2" id="KW-0813">Transport</keyword>
<dbReference type="Proteomes" id="UP000004931">
    <property type="component" value="Unassembled WGS sequence"/>
</dbReference>
<reference evidence="6 7" key="1">
    <citation type="journal article" date="2010" name="J. Bacteriol.">
        <title>Genome sequence of the oligotrophic marine Gammaproteobacterium HTCC2143, isolated from the Oregon Coast.</title>
        <authorList>
            <person name="Oh H.M."/>
            <person name="Kang I."/>
            <person name="Ferriera S."/>
            <person name="Giovannoni S.J."/>
            <person name="Cho J.C."/>
        </authorList>
    </citation>
    <scope>NUCLEOTIDE SEQUENCE [LARGE SCALE GENOMIC DNA]</scope>
    <source>
        <strain evidence="6 7">HTCC2143</strain>
    </source>
</reference>
<gene>
    <name evidence="6" type="ORF">GP2143_10812</name>
</gene>
<dbReference type="eggNOG" id="COG2346">
    <property type="taxonomic scope" value="Bacteria"/>
</dbReference>
<evidence type="ECO:0000256" key="3">
    <source>
        <dbReference type="ARBA" id="ARBA00022617"/>
    </source>
</evidence>
<protein>
    <recommendedName>
        <fullName evidence="8">Globin</fullName>
    </recommendedName>
</protein>
<dbReference type="GO" id="GO:0046872">
    <property type="term" value="F:metal ion binding"/>
    <property type="evidence" value="ECO:0007669"/>
    <property type="project" value="UniProtKB-KW"/>
</dbReference>
<keyword evidence="3" id="KW-0349">Heme</keyword>
<dbReference type="GO" id="GO:0019825">
    <property type="term" value="F:oxygen binding"/>
    <property type="evidence" value="ECO:0007669"/>
    <property type="project" value="InterPro"/>
</dbReference>
<accession>A0YE49</accession>
<dbReference type="GO" id="GO:0020037">
    <property type="term" value="F:heme binding"/>
    <property type="evidence" value="ECO:0007669"/>
    <property type="project" value="InterPro"/>
</dbReference>
<keyword evidence="4" id="KW-0479">Metal-binding</keyword>
<dbReference type="Pfam" id="PF01152">
    <property type="entry name" value="Bac_globin"/>
    <property type="match status" value="1"/>
</dbReference>
<keyword evidence="5" id="KW-0408">Iron</keyword>
<dbReference type="GO" id="GO:0015671">
    <property type="term" value="P:oxygen transport"/>
    <property type="evidence" value="ECO:0007669"/>
    <property type="project" value="InterPro"/>
</dbReference>
<dbReference type="InterPro" id="IPR012292">
    <property type="entry name" value="Globin/Proto"/>
</dbReference>
<evidence type="ECO:0000313" key="7">
    <source>
        <dbReference type="Proteomes" id="UP000004931"/>
    </source>
</evidence>
<proteinExistence type="predicted"/>
<comment type="caution">
    <text evidence="6">The sequence shown here is derived from an EMBL/GenBank/DDBJ whole genome shotgun (WGS) entry which is preliminary data.</text>
</comment>
<dbReference type="InterPro" id="IPR009050">
    <property type="entry name" value="Globin-like_sf"/>
</dbReference>
<evidence type="ECO:0008006" key="8">
    <source>
        <dbReference type="Google" id="ProtNLM"/>
    </source>
</evidence>
<dbReference type="STRING" id="247633.GP2143_10812"/>
<evidence type="ECO:0000256" key="2">
    <source>
        <dbReference type="ARBA" id="ARBA00022448"/>
    </source>
</evidence>
<evidence type="ECO:0000256" key="1">
    <source>
        <dbReference type="ARBA" id="ARBA00001971"/>
    </source>
</evidence>
<evidence type="ECO:0000256" key="4">
    <source>
        <dbReference type="ARBA" id="ARBA00022723"/>
    </source>
</evidence>
<evidence type="ECO:0000313" key="6">
    <source>
        <dbReference type="EMBL" id="EAW31083.1"/>
    </source>
</evidence>
<dbReference type="InterPro" id="IPR019795">
    <property type="entry name" value="Globin_bac-like_CS"/>
</dbReference>